<dbReference type="Pfam" id="PF01127">
    <property type="entry name" value="Sdh_cyt"/>
    <property type="match status" value="1"/>
</dbReference>
<keyword evidence="8 17" id="KW-0997">Cell inner membrane</keyword>
<comment type="cofactor">
    <cofactor evidence="1">
        <name>heme</name>
        <dbReference type="ChEBI" id="CHEBI:30413"/>
    </cofactor>
</comment>
<evidence type="ECO:0000256" key="16">
    <source>
        <dbReference type="ARBA" id="ARBA00023136"/>
    </source>
</evidence>
<dbReference type="SUPFAM" id="SSF81343">
    <property type="entry name" value="Fumarate reductase respiratory complex transmembrane subunits"/>
    <property type="match status" value="1"/>
</dbReference>
<evidence type="ECO:0000256" key="11">
    <source>
        <dbReference type="ARBA" id="ARBA00022692"/>
    </source>
</evidence>
<name>A0ABX8DFP5_9GAMM</name>
<evidence type="ECO:0000256" key="3">
    <source>
        <dbReference type="ARBA" id="ARBA00004429"/>
    </source>
</evidence>
<keyword evidence="15" id="KW-0408">Iron</keyword>
<keyword evidence="10" id="KW-0349">Heme</keyword>
<keyword evidence="12" id="KW-0479">Metal-binding</keyword>
<comment type="function">
    <text evidence="2 17">Membrane-anchoring subunit of succinate dehydrogenase (SDH).</text>
</comment>
<sequence>MVTNAASFGRSGVHDFIMLRASAVILACYAVFLVVFAAVSSPLTYAVWHGLYAALPMKVFTLLALIALLIHAWIGVWQVLTDYVKNVSLRGVLQFVFVVTAFVYLAAGILIVWGYKWLFQFANLMQ</sequence>
<evidence type="ECO:0000313" key="19">
    <source>
        <dbReference type="EMBL" id="QVK23530.1"/>
    </source>
</evidence>
<feature type="transmembrane region" description="Helical" evidence="18">
    <location>
        <begin position="59"/>
        <end position="80"/>
    </location>
</feature>
<evidence type="ECO:0000256" key="15">
    <source>
        <dbReference type="ARBA" id="ARBA00023004"/>
    </source>
</evidence>
<evidence type="ECO:0000256" key="10">
    <source>
        <dbReference type="ARBA" id="ARBA00022617"/>
    </source>
</evidence>
<evidence type="ECO:0000256" key="8">
    <source>
        <dbReference type="ARBA" id="ARBA00022519"/>
    </source>
</evidence>
<reference evidence="19 20" key="1">
    <citation type="journal article" date="2012" name="Int. J. Syst. Evol. Microbiol.">
        <title>Shewanella dokdonensis sp. nov., isolated from seawater.</title>
        <authorList>
            <person name="Sung H.R."/>
            <person name="Yoon J.H."/>
            <person name="Ghim S.Y."/>
        </authorList>
    </citation>
    <scope>NUCLEOTIDE SEQUENCE [LARGE SCALE GENOMIC DNA]</scope>
    <source>
        <strain evidence="19 20">DSM 23626</strain>
    </source>
</reference>
<dbReference type="CDD" id="cd03494">
    <property type="entry name" value="SQR_TypeC_SdhD"/>
    <property type="match status" value="1"/>
</dbReference>
<dbReference type="PANTHER" id="PTHR38689:SF1">
    <property type="entry name" value="SUCCINATE DEHYDROGENASE HYDROPHOBIC MEMBRANE ANCHOR SUBUNIT"/>
    <property type="match status" value="1"/>
</dbReference>
<keyword evidence="20" id="KW-1185">Reference proteome</keyword>
<protein>
    <recommendedName>
        <fullName evidence="5 17">Succinate dehydrogenase hydrophobic membrane anchor subunit</fullName>
    </recommendedName>
</protein>
<evidence type="ECO:0000256" key="13">
    <source>
        <dbReference type="ARBA" id="ARBA00022982"/>
    </source>
</evidence>
<dbReference type="NCBIfam" id="TIGR02968">
    <property type="entry name" value="succ_dehyd_anc"/>
    <property type="match status" value="1"/>
</dbReference>
<dbReference type="PANTHER" id="PTHR38689">
    <property type="entry name" value="SUCCINATE DEHYDROGENASE HYDROPHOBIC MEMBRANE ANCHOR SUBUNIT"/>
    <property type="match status" value="1"/>
</dbReference>
<evidence type="ECO:0000256" key="6">
    <source>
        <dbReference type="ARBA" id="ARBA00022448"/>
    </source>
</evidence>
<keyword evidence="11 18" id="KW-0812">Transmembrane</keyword>
<proteinExistence type="predicted"/>
<evidence type="ECO:0000256" key="18">
    <source>
        <dbReference type="SAM" id="Phobius"/>
    </source>
</evidence>
<dbReference type="EMBL" id="CP074572">
    <property type="protein sequence ID" value="QVK23530.1"/>
    <property type="molecule type" value="Genomic_DNA"/>
</dbReference>
<keyword evidence="7 17" id="KW-1003">Cell membrane</keyword>
<feature type="transmembrane region" description="Helical" evidence="18">
    <location>
        <begin position="92"/>
        <end position="115"/>
    </location>
</feature>
<accession>A0ABX8DFP5</accession>
<dbReference type="InterPro" id="IPR034804">
    <property type="entry name" value="SQR/QFR_C/D"/>
</dbReference>
<evidence type="ECO:0000256" key="17">
    <source>
        <dbReference type="PIRNR" id="PIRNR000169"/>
    </source>
</evidence>
<evidence type="ECO:0000256" key="1">
    <source>
        <dbReference type="ARBA" id="ARBA00001971"/>
    </source>
</evidence>
<organism evidence="19 20">
    <name type="scientific">Shewanella dokdonensis</name>
    <dbReference type="NCBI Taxonomy" id="712036"/>
    <lineage>
        <taxon>Bacteria</taxon>
        <taxon>Pseudomonadati</taxon>
        <taxon>Pseudomonadota</taxon>
        <taxon>Gammaproteobacteria</taxon>
        <taxon>Alteromonadales</taxon>
        <taxon>Shewanellaceae</taxon>
        <taxon>Shewanella</taxon>
    </lineage>
</organism>
<keyword evidence="14 18" id="KW-1133">Transmembrane helix</keyword>
<evidence type="ECO:0000256" key="2">
    <source>
        <dbReference type="ARBA" id="ARBA00004050"/>
    </source>
</evidence>
<dbReference type="InterPro" id="IPR014312">
    <property type="entry name" value="Succ_DH_anchor"/>
</dbReference>
<evidence type="ECO:0000256" key="14">
    <source>
        <dbReference type="ARBA" id="ARBA00022989"/>
    </source>
</evidence>
<dbReference type="Gene3D" id="1.20.1300.10">
    <property type="entry name" value="Fumarate reductase/succinate dehydrogenase, transmembrane subunit"/>
    <property type="match status" value="1"/>
</dbReference>
<comment type="pathway">
    <text evidence="4 17">Carbohydrate metabolism; tricarboxylic acid cycle.</text>
</comment>
<evidence type="ECO:0000256" key="4">
    <source>
        <dbReference type="ARBA" id="ARBA00005163"/>
    </source>
</evidence>
<evidence type="ECO:0000256" key="7">
    <source>
        <dbReference type="ARBA" id="ARBA00022475"/>
    </source>
</evidence>
<keyword evidence="9 17" id="KW-0816">Tricarboxylic acid cycle</keyword>
<dbReference type="PIRSF" id="PIRSF000169">
    <property type="entry name" value="SDH_D"/>
    <property type="match status" value="1"/>
</dbReference>
<evidence type="ECO:0000256" key="12">
    <source>
        <dbReference type="ARBA" id="ARBA00022723"/>
    </source>
</evidence>
<comment type="subcellular location">
    <subcellularLocation>
        <location evidence="3 17">Cell inner membrane</location>
        <topology evidence="3 17">Multi-pass membrane protein</topology>
    </subcellularLocation>
</comment>
<evidence type="ECO:0000313" key="20">
    <source>
        <dbReference type="Proteomes" id="UP000676428"/>
    </source>
</evidence>
<gene>
    <name evidence="19" type="primary">sdhD</name>
    <name evidence="19" type="ORF">KHX94_01795</name>
</gene>
<dbReference type="RefSeq" id="WP_213682155.1">
    <property type="nucleotide sequence ID" value="NZ_CP074572.1"/>
</dbReference>
<dbReference type="InterPro" id="IPR000701">
    <property type="entry name" value="SuccDH_FuR_B_TM-su"/>
</dbReference>
<keyword evidence="13 17" id="KW-0249">Electron transport</keyword>
<keyword evidence="16 17" id="KW-0472">Membrane</keyword>
<dbReference type="Proteomes" id="UP000676428">
    <property type="component" value="Chromosome"/>
</dbReference>
<keyword evidence="6 17" id="KW-0813">Transport</keyword>
<evidence type="ECO:0000256" key="9">
    <source>
        <dbReference type="ARBA" id="ARBA00022532"/>
    </source>
</evidence>
<feature type="transmembrane region" description="Helical" evidence="18">
    <location>
        <begin position="17"/>
        <end position="39"/>
    </location>
</feature>
<evidence type="ECO:0000256" key="5">
    <source>
        <dbReference type="ARBA" id="ARBA00019425"/>
    </source>
</evidence>